<feature type="transmembrane region" description="Helical" evidence="1">
    <location>
        <begin position="202"/>
        <end position="224"/>
    </location>
</feature>
<evidence type="ECO:0000313" key="3">
    <source>
        <dbReference type="Proteomes" id="UP000799777"/>
    </source>
</evidence>
<feature type="transmembrane region" description="Helical" evidence="1">
    <location>
        <begin position="236"/>
        <end position="254"/>
    </location>
</feature>
<comment type="caution">
    <text evidence="2">The sequence shown here is derived from an EMBL/GenBank/DDBJ whole genome shotgun (WGS) entry which is preliminary data.</text>
</comment>
<feature type="transmembrane region" description="Helical" evidence="1">
    <location>
        <begin position="383"/>
        <end position="405"/>
    </location>
</feature>
<evidence type="ECO:0000313" key="2">
    <source>
        <dbReference type="EMBL" id="KAF2028466.1"/>
    </source>
</evidence>
<gene>
    <name evidence="2" type="ORF">EK21DRAFT_20854</name>
</gene>
<feature type="transmembrane region" description="Helical" evidence="1">
    <location>
        <begin position="417"/>
        <end position="435"/>
    </location>
</feature>
<evidence type="ECO:0000256" key="1">
    <source>
        <dbReference type="SAM" id="Phobius"/>
    </source>
</evidence>
<protein>
    <submittedName>
        <fullName evidence="2">Uncharacterized protein</fullName>
    </submittedName>
</protein>
<dbReference type="AlphaFoldDB" id="A0A9P4H5F1"/>
<organism evidence="2 3">
    <name type="scientific">Setomelanomma holmii</name>
    <dbReference type="NCBI Taxonomy" id="210430"/>
    <lineage>
        <taxon>Eukaryota</taxon>
        <taxon>Fungi</taxon>
        <taxon>Dikarya</taxon>
        <taxon>Ascomycota</taxon>
        <taxon>Pezizomycotina</taxon>
        <taxon>Dothideomycetes</taxon>
        <taxon>Pleosporomycetidae</taxon>
        <taxon>Pleosporales</taxon>
        <taxon>Pleosporineae</taxon>
        <taxon>Phaeosphaeriaceae</taxon>
        <taxon>Setomelanomma</taxon>
    </lineage>
</organism>
<accession>A0A9P4H5F1</accession>
<name>A0A9P4H5F1_9PLEO</name>
<proteinExistence type="predicted"/>
<sequence length="572" mass="64184">NFTQCGQTYMSDPSLISRYNYTGRVLNIPANPLTQITYKGCTALCGHGNEYYTWPEISATITTWVLPILGTLLQAPFESNAFWRTIKAINRWIGSPISSLACILWDIEISGKCALFLDMSVPYNETPDANSEFASMRDSFYLLMNLNQYKMKPVISMTREAEGLIRIALFSKELKLVGRKSTLSQMRLKLARDLRSNRRRGVVPIFISTLWFILALGISVEAAFGDIGSNLQAHNLAMGLFISWLPILILCSILDRNPVASDDIERKLNKLVDSVCESLIDAGNRAEFISSFRDMPQSQHMACWVEKVAAKANVIKGDYFCGFSGQARTRFHYGAGYAILCDVEKSYIAERGRGWLRSPREARAALVLGQVDHGFTWFDGRQLWQVLASIFLVGGTSAGAFILSYNTPTVGLGCRTGGYLIFFVVALVLLIAEIGKAKLNATKSSIRNHFATLQNLTTRNWLQRAFFIPLEFFNMVWACYLIFAQTTGAFNNCMCMTSSWGDLGGYLDFTQFNVADSPLVTKYWIQGTTITCVVMGLGMGYIVLEWLIQAHLSTETYIDAMAGLRRVRRFRR</sequence>
<dbReference type="OrthoDB" id="5392263at2759"/>
<dbReference type="Proteomes" id="UP000799777">
    <property type="component" value="Unassembled WGS sequence"/>
</dbReference>
<keyword evidence="1" id="KW-0472">Membrane</keyword>
<feature type="transmembrane region" description="Helical" evidence="1">
    <location>
        <begin position="523"/>
        <end position="544"/>
    </location>
</feature>
<keyword evidence="1" id="KW-0812">Transmembrane</keyword>
<dbReference type="EMBL" id="ML978212">
    <property type="protein sequence ID" value="KAF2028466.1"/>
    <property type="molecule type" value="Genomic_DNA"/>
</dbReference>
<reference evidence="2" key="1">
    <citation type="journal article" date="2020" name="Stud. Mycol.">
        <title>101 Dothideomycetes genomes: a test case for predicting lifestyles and emergence of pathogens.</title>
        <authorList>
            <person name="Haridas S."/>
            <person name="Albert R."/>
            <person name="Binder M."/>
            <person name="Bloem J."/>
            <person name="Labutti K."/>
            <person name="Salamov A."/>
            <person name="Andreopoulos B."/>
            <person name="Baker S."/>
            <person name="Barry K."/>
            <person name="Bills G."/>
            <person name="Bluhm B."/>
            <person name="Cannon C."/>
            <person name="Castanera R."/>
            <person name="Culley D."/>
            <person name="Daum C."/>
            <person name="Ezra D."/>
            <person name="Gonzalez J."/>
            <person name="Henrissat B."/>
            <person name="Kuo A."/>
            <person name="Liang C."/>
            <person name="Lipzen A."/>
            <person name="Lutzoni F."/>
            <person name="Magnuson J."/>
            <person name="Mondo S."/>
            <person name="Nolan M."/>
            <person name="Ohm R."/>
            <person name="Pangilinan J."/>
            <person name="Park H.-J."/>
            <person name="Ramirez L."/>
            <person name="Alfaro M."/>
            <person name="Sun H."/>
            <person name="Tritt A."/>
            <person name="Yoshinaga Y."/>
            <person name="Zwiers L.-H."/>
            <person name="Turgeon B."/>
            <person name="Goodwin S."/>
            <person name="Spatafora J."/>
            <person name="Crous P."/>
            <person name="Grigoriev I."/>
        </authorList>
    </citation>
    <scope>NUCLEOTIDE SEQUENCE</scope>
    <source>
        <strain evidence="2">CBS 110217</strain>
    </source>
</reference>
<feature type="non-terminal residue" evidence="2">
    <location>
        <position position="1"/>
    </location>
</feature>
<keyword evidence="1" id="KW-1133">Transmembrane helix</keyword>
<keyword evidence="3" id="KW-1185">Reference proteome</keyword>
<feature type="transmembrane region" description="Helical" evidence="1">
    <location>
        <begin position="465"/>
        <end position="483"/>
    </location>
</feature>
<feature type="non-terminal residue" evidence="2">
    <location>
        <position position="572"/>
    </location>
</feature>